<evidence type="ECO:0000256" key="2">
    <source>
        <dbReference type="ARBA" id="ARBA00022737"/>
    </source>
</evidence>
<dbReference type="PANTHER" id="PTHR24251">
    <property type="entry name" value="OVOCHYMASE-RELATED"/>
    <property type="match status" value="1"/>
</dbReference>
<dbReference type="Pfam" id="PF00431">
    <property type="entry name" value="CUB"/>
    <property type="match status" value="9"/>
</dbReference>
<dbReference type="Pfam" id="PF12661">
    <property type="entry name" value="hEGF"/>
    <property type="match status" value="1"/>
</dbReference>
<proteinExistence type="predicted"/>
<feature type="domain" description="CUB" evidence="6">
    <location>
        <begin position="295"/>
        <end position="408"/>
    </location>
</feature>
<dbReference type="InterPro" id="IPR000742">
    <property type="entry name" value="EGF"/>
</dbReference>
<dbReference type="SMART" id="SM00179">
    <property type="entry name" value="EGF_CA"/>
    <property type="match status" value="2"/>
</dbReference>
<evidence type="ECO:0000259" key="6">
    <source>
        <dbReference type="PROSITE" id="PS01180"/>
    </source>
</evidence>
<gene>
    <name evidence="8" type="primary">CUBN</name>
    <name evidence="8" type="ORF">TNIN_47921</name>
</gene>
<dbReference type="PROSITE" id="PS50026">
    <property type="entry name" value="EGF_3"/>
    <property type="match status" value="2"/>
</dbReference>
<dbReference type="PROSITE" id="PS01180">
    <property type="entry name" value="CUB"/>
    <property type="match status" value="9"/>
</dbReference>
<keyword evidence="2" id="KW-0677">Repeat</keyword>
<accession>A0A8X6XS93</accession>
<dbReference type="GO" id="GO:0005509">
    <property type="term" value="F:calcium ion binding"/>
    <property type="evidence" value="ECO:0007669"/>
    <property type="project" value="InterPro"/>
</dbReference>
<reference evidence="8" key="1">
    <citation type="submission" date="2020-08" db="EMBL/GenBank/DDBJ databases">
        <title>Multicomponent nature underlies the extraordinary mechanical properties of spider dragline silk.</title>
        <authorList>
            <person name="Kono N."/>
            <person name="Nakamura H."/>
            <person name="Mori M."/>
            <person name="Yoshida Y."/>
            <person name="Ohtoshi R."/>
            <person name="Malay A.D."/>
            <person name="Moran D.A.P."/>
            <person name="Tomita M."/>
            <person name="Numata K."/>
            <person name="Arakawa K."/>
        </authorList>
    </citation>
    <scope>NUCLEOTIDE SEQUENCE</scope>
</reference>
<organism evidence="8 9">
    <name type="scientific">Trichonephila inaurata madagascariensis</name>
    <dbReference type="NCBI Taxonomy" id="2747483"/>
    <lineage>
        <taxon>Eukaryota</taxon>
        <taxon>Metazoa</taxon>
        <taxon>Ecdysozoa</taxon>
        <taxon>Arthropoda</taxon>
        <taxon>Chelicerata</taxon>
        <taxon>Arachnida</taxon>
        <taxon>Araneae</taxon>
        <taxon>Araneomorphae</taxon>
        <taxon>Entelegynae</taxon>
        <taxon>Araneoidea</taxon>
        <taxon>Nephilidae</taxon>
        <taxon>Trichonephila</taxon>
        <taxon>Trichonephila inaurata</taxon>
    </lineage>
</organism>
<dbReference type="AlphaFoldDB" id="A0A8X6XS93"/>
<feature type="domain" description="EGF-like" evidence="7">
    <location>
        <begin position="136"/>
        <end position="172"/>
    </location>
</feature>
<feature type="domain" description="CUB" evidence="6">
    <location>
        <begin position="859"/>
        <end position="918"/>
    </location>
</feature>
<feature type="disulfide bond" evidence="5">
    <location>
        <begin position="123"/>
        <end position="132"/>
    </location>
</feature>
<feature type="domain" description="CUB" evidence="6">
    <location>
        <begin position="628"/>
        <end position="737"/>
    </location>
</feature>
<dbReference type="FunFam" id="2.10.25.10:FF:000095">
    <property type="entry name" value="Notch, isoform B"/>
    <property type="match status" value="1"/>
</dbReference>
<dbReference type="SMART" id="SM00042">
    <property type="entry name" value="CUB"/>
    <property type="match status" value="8"/>
</dbReference>
<dbReference type="InterPro" id="IPR013032">
    <property type="entry name" value="EGF-like_CS"/>
</dbReference>
<evidence type="ECO:0000313" key="8">
    <source>
        <dbReference type="EMBL" id="GFY56651.1"/>
    </source>
</evidence>
<keyword evidence="3 5" id="KW-1015">Disulfide bond</keyword>
<feature type="disulfide bond" evidence="5">
    <location>
        <begin position="102"/>
        <end position="112"/>
    </location>
</feature>
<evidence type="ECO:0000256" key="3">
    <source>
        <dbReference type="ARBA" id="ARBA00023157"/>
    </source>
</evidence>
<feature type="disulfide bond" evidence="5">
    <location>
        <begin position="162"/>
        <end position="171"/>
    </location>
</feature>
<feature type="domain" description="EGF-like" evidence="7">
    <location>
        <begin position="98"/>
        <end position="133"/>
    </location>
</feature>
<dbReference type="PANTHER" id="PTHR24251:SF37">
    <property type="entry name" value="CUB DOMAIN-CONTAINING PROTEIN"/>
    <property type="match status" value="1"/>
</dbReference>
<dbReference type="SUPFAM" id="SSF57196">
    <property type="entry name" value="EGF/Laminin"/>
    <property type="match status" value="2"/>
</dbReference>
<feature type="domain" description="CUB" evidence="6">
    <location>
        <begin position="427"/>
        <end position="487"/>
    </location>
</feature>
<dbReference type="OrthoDB" id="6425279at2759"/>
<evidence type="ECO:0000259" key="7">
    <source>
        <dbReference type="PROSITE" id="PS50026"/>
    </source>
</evidence>
<protein>
    <submittedName>
        <fullName evidence="8">Cubilin</fullName>
    </submittedName>
</protein>
<feature type="domain" description="CUB" evidence="6">
    <location>
        <begin position="743"/>
        <end position="855"/>
    </location>
</feature>
<dbReference type="InterPro" id="IPR035914">
    <property type="entry name" value="Sperma_CUB_dom_sf"/>
</dbReference>
<feature type="domain" description="CUB" evidence="6">
    <location>
        <begin position="512"/>
        <end position="624"/>
    </location>
</feature>
<comment type="caution">
    <text evidence="8">The sequence shown here is derived from an EMBL/GenBank/DDBJ whole genome shotgun (WGS) entry which is preliminary data.</text>
</comment>
<evidence type="ECO:0000256" key="5">
    <source>
        <dbReference type="PROSITE-ProRule" id="PRU00076"/>
    </source>
</evidence>
<dbReference type="Gene3D" id="2.10.25.10">
    <property type="entry name" value="Laminin"/>
    <property type="match status" value="2"/>
</dbReference>
<dbReference type="FunFam" id="2.60.120.290:FF:000013">
    <property type="entry name" value="Membrane frizzled-related protein"/>
    <property type="match status" value="5"/>
</dbReference>
<feature type="domain" description="CUB" evidence="6">
    <location>
        <begin position="957"/>
        <end position="1071"/>
    </location>
</feature>
<sequence length="1139" mass="127466">MIKIFYPPFQEPTWDLNGAVANDVQMNLVIILVSSSFGYVGNGVYCTFVGVCNTNRGGCHPLATCIENTAITGTYRECRCPSGYTGSGEGPNGCLQTAGLTCDNNPCRHGTCLPSGQSFRCVCSPGYLGTLCDQEEIDVCFSSPCENGGTCVRTANSFRCICPAPYEGPTCAERGGSCGGHIVGTNGTIQFPEAGTAYDHMMSCAWVITVPPGKVINITFDRFDLEHGGNCEFDFLQINDGPNAGSRVIDRFCGEVMQSKSLVSTHNHVYLWFQSDKTVAHTGFFLRWTAVEPFCGGLLNTSEYGSVNSPGYPGKYPVNRTCEWMVRVPFGKRIQFHFATLQIESHPNCSYDYLKVYDGPANTDPVIGLYCTTVTPAPLTTSGHEARVLFHSDESVQDFGFHITYAAQPSKPHLLFFFGYNSWVQGCGGIFTTPSGTIRSPNFPDVYENNLNCEWLIRIHPDNRLMLTFKEFSLEHHQNCSFDYLEVFTFRSIQTDNSLVQGGFRIEYKTICGGVYSELTGMLSSPYYPESYPAHAQCIYDIRLEPGYLVNVTFHFMEIEEHQDCRYDFLEVRDGESEDSPLIGQLCGINTPENIISTYNFLWMKFETDGSVQNRGFYAQYEAIEIGCGGVLTDPVGQLSSPRHPDRYPHSMTCSWYLKAPTNHIIRLTFTSFELEHDSSCQYDYILVQDLDGTEIGKFCGNRKPPALTSMDSSIFVKFVTDASVARDGFTANYEFLDASQACGGTFYRESGVIKSPGYPNRYPHNAHCIWILKGQNHRQITLNITSFELEEHQNCRYDYLEIRNGEYESSPLAGKYCGTDILKAITSHSNVMRLEFKTDNSMSSRGFEIYFDSSATGCGARLTSPRGSIVSPNYPQSYPYSADCEWLIQTSAGSLISISIVDVDIEEHQQCLYDYLQGKPTTEYFAKSPILPIVRLVSDHSVSREGFRLEWRILGCGSDIHNKASGTISSPNYPNGYPFETACYWHISYPPGNQVELTIDAMDMEGDFECGYDYLRVYGGEDAQAPRLLNLCTHITSPQLVVSHGNHMFIEFNSDHSISRRGFSATFRRKTNGCGGWFKASESMIMSPNYPNPYTFNDDCDWLIEVDPSHLINLEFYEFDLPEAVNDTKGYVAVSFFF</sequence>
<comment type="caution">
    <text evidence="5">Lacks conserved residue(s) required for the propagation of feature annotation.</text>
</comment>
<feature type="disulfide bond" evidence="4">
    <location>
        <begin position="295"/>
        <end position="322"/>
    </location>
</feature>
<feature type="domain" description="CUB" evidence="6">
    <location>
        <begin position="1075"/>
        <end position="1139"/>
    </location>
</feature>
<dbReference type="CDD" id="cd00041">
    <property type="entry name" value="CUB"/>
    <property type="match status" value="8"/>
</dbReference>
<dbReference type="SMART" id="SM00181">
    <property type="entry name" value="EGF"/>
    <property type="match status" value="3"/>
</dbReference>
<name>A0A8X6XS93_9ARAC</name>
<dbReference type="Proteomes" id="UP000886998">
    <property type="component" value="Unassembled WGS sequence"/>
</dbReference>
<dbReference type="Gene3D" id="2.60.120.290">
    <property type="entry name" value="Spermadhesin, CUB domain"/>
    <property type="match status" value="9"/>
</dbReference>
<evidence type="ECO:0000256" key="1">
    <source>
        <dbReference type="ARBA" id="ARBA00022536"/>
    </source>
</evidence>
<keyword evidence="9" id="KW-1185">Reference proteome</keyword>
<dbReference type="FunFam" id="2.60.120.290:FF:000060">
    <property type="entry name" value="Cubilin homolog"/>
    <property type="match status" value="1"/>
</dbReference>
<dbReference type="InterPro" id="IPR000859">
    <property type="entry name" value="CUB_dom"/>
</dbReference>
<dbReference type="Pfam" id="PF00008">
    <property type="entry name" value="EGF"/>
    <property type="match status" value="1"/>
</dbReference>
<dbReference type="SUPFAM" id="SSF49854">
    <property type="entry name" value="Spermadhesin, CUB domain"/>
    <property type="match status" value="9"/>
</dbReference>
<evidence type="ECO:0000313" key="9">
    <source>
        <dbReference type="Proteomes" id="UP000886998"/>
    </source>
</evidence>
<dbReference type="PROSITE" id="PS01186">
    <property type="entry name" value="EGF_2"/>
    <property type="match status" value="2"/>
</dbReference>
<keyword evidence="1 5" id="KW-0245">EGF-like domain</keyword>
<dbReference type="PROSITE" id="PS00022">
    <property type="entry name" value="EGF_1"/>
    <property type="match status" value="2"/>
</dbReference>
<dbReference type="EMBL" id="BMAV01011091">
    <property type="protein sequence ID" value="GFY56651.1"/>
    <property type="molecule type" value="Genomic_DNA"/>
</dbReference>
<feature type="domain" description="CUB" evidence="6">
    <location>
        <begin position="178"/>
        <end position="291"/>
    </location>
</feature>
<evidence type="ECO:0000256" key="4">
    <source>
        <dbReference type="PROSITE-ProRule" id="PRU00059"/>
    </source>
</evidence>
<feature type="disulfide bond" evidence="4">
    <location>
        <begin position="957"/>
        <end position="984"/>
    </location>
</feature>
<dbReference type="InterPro" id="IPR001881">
    <property type="entry name" value="EGF-like_Ca-bd_dom"/>
</dbReference>
<dbReference type="CDD" id="cd00054">
    <property type="entry name" value="EGF_CA"/>
    <property type="match status" value="2"/>
</dbReference>